<evidence type="ECO:0000313" key="3">
    <source>
        <dbReference type="EMBL" id="SCG46637.1"/>
    </source>
</evidence>
<dbReference type="PRINTS" id="PR00111">
    <property type="entry name" value="ABHYDROLASE"/>
</dbReference>
<feature type="domain" description="AB hydrolase-1" evidence="2">
    <location>
        <begin position="37"/>
        <end position="276"/>
    </location>
</feature>
<accession>A0A109IN92</accession>
<dbReference type="Pfam" id="PF00561">
    <property type="entry name" value="Abhydrolase_1"/>
    <property type="match status" value="1"/>
</dbReference>
<evidence type="ECO:0000256" key="1">
    <source>
        <dbReference type="ARBA" id="ARBA00022801"/>
    </source>
</evidence>
<keyword evidence="4" id="KW-1185">Reference proteome</keyword>
<dbReference type="PANTHER" id="PTHR42977:SF3">
    <property type="entry name" value="AB HYDROLASE-1 DOMAIN-CONTAINING PROTEIN"/>
    <property type="match status" value="1"/>
</dbReference>
<dbReference type="InterPro" id="IPR000639">
    <property type="entry name" value="Epox_hydrolase-like"/>
</dbReference>
<evidence type="ECO:0000313" key="4">
    <source>
        <dbReference type="Proteomes" id="UP000198226"/>
    </source>
</evidence>
<organism evidence="3 4">
    <name type="scientific">Micromonospora rifamycinica</name>
    <dbReference type="NCBI Taxonomy" id="291594"/>
    <lineage>
        <taxon>Bacteria</taxon>
        <taxon>Bacillati</taxon>
        <taxon>Actinomycetota</taxon>
        <taxon>Actinomycetes</taxon>
        <taxon>Micromonosporales</taxon>
        <taxon>Micromonosporaceae</taxon>
        <taxon>Micromonospora</taxon>
    </lineage>
</organism>
<sequence>MASVTPDWIDRKLYPFRHGTRDVAGHRLHYVDEGDGPTLLLLHGNPTWSFVWRNVIARLAGEFRFVAPDLPGFGLSEAPAGFDGRPVSLAAVIEQFVIDLDLTDVVLVAQDWGGPIGLRVAERRPDRFTGLVLGNTWAWPVTGDRHFARFSALMGGPVGRWWIRHANLCVNLMIPAGHRRRSLTRDEMRHYRAALATPERRQASAVLPREIVHSAPFLADVEAGLPLLRDKPALLLWADRDIAFRRTELDRWRRELPDATVVELAGAGHYLQSDAPAEFADALRTWHRAVTGARGASGAATD</sequence>
<dbReference type="RefSeq" id="WP_067303709.1">
    <property type="nucleotide sequence ID" value="NZ_LRMV01000017.1"/>
</dbReference>
<dbReference type="PRINTS" id="PR00412">
    <property type="entry name" value="EPOXHYDRLASE"/>
</dbReference>
<keyword evidence="1" id="KW-0378">Hydrolase</keyword>
<dbReference type="InterPro" id="IPR029058">
    <property type="entry name" value="AB_hydrolase_fold"/>
</dbReference>
<protein>
    <submittedName>
        <fullName evidence="3">Haloalkane dehalogenase</fullName>
    </submittedName>
</protein>
<name>A0A109IN92_9ACTN</name>
<dbReference type="EMBL" id="LT607752">
    <property type="protein sequence ID" value="SCG46637.1"/>
    <property type="molecule type" value="Genomic_DNA"/>
</dbReference>
<dbReference type="GO" id="GO:0004301">
    <property type="term" value="F:epoxide hydrolase activity"/>
    <property type="evidence" value="ECO:0007669"/>
    <property type="project" value="TreeGrafter"/>
</dbReference>
<reference evidence="4" key="1">
    <citation type="submission" date="2016-06" db="EMBL/GenBank/DDBJ databases">
        <authorList>
            <person name="Varghese N."/>
            <person name="Submissions Spin"/>
        </authorList>
    </citation>
    <scope>NUCLEOTIDE SEQUENCE [LARGE SCALE GENOMIC DNA]</scope>
    <source>
        <strain evidence="4">DSM 44983</strain>
    </source>
</reference>
<dbReference type="SUPFAM" id="SSF53474">
    <property type="entry name" value="alpha/beta-Hydrolases"/>
    <property type="match status" value="1"/>
</dbReference>
<evidence type="ECO:0000259" key="2">
    <source>
        <dbReference type="Pfam" id="PF00561"/>
    </source>
</evidence>
<proteinExistence type="predicted"/>
<dbReference type="Proteomes" id="UP000198226">
    <property type="component" value="Chromosome I"/>
</dbReference>
<dbReference type="Gene3D" id="3.40.50.1820">
    <property type="entry name" value="alpha/beta hydrolase"/>
    <property type="match status" value="1"/>
</dbReference>
<gene>
    <name evidence="3" type="ORF">GA0070623_1386</name>
</gene>
<dbReference type="PANTHER" id="PTHR42977">
    <property type="entry name" value="HYDROLASE-RELATED"/>
    <property type="match status" value="1"/>
</dbReference>
<dbReference type="InterPro" id="IPR000073">
    <property type="entry name" value="AB_hydrolase_1"/>
</dbReference>
<dbReference type="OrthoDB" id="5431692at2"/>
<dbReference type="InterPro" id="IPR051340">
    <property type="entry name" value="Haloalkane_dehalogenase"/>
</dbReference>
<dbReference type="AlphaFoldDB" id="A0A109IN92"/>